<proteinExistence type="predicted"/>
<evidence type="ECO:0000313" key="2">
    <source>
        <dbReference type="Proteomes" id="UP000002215"/>
    </source>
</evidence>
<accession>A0A979G6C1</accession>
<evidence type="ECO:0000313" key="1">
    <source>
        <dbReference type="EMBL" id="ACU61680.1"/>
    </source>
</evidence>
<protein>
    <submittedName>
        <fullName evidence="1">Uncharacterized protein</fullName>
    </submittedName>
</protein>
<dbReference type="EMBL" id="CP001699">
    <property type="protein sequence ID" value="ACU61680.1"/>
    <property type="molecule type" value="Genomic_DNA"/>
</dbReference>
<reference evidence="2" key="1">
    <citation type="submission" date="2009-08" db="EMBL/GenBank/DDBJ databases">
        <title>The complete genome of Chitinophaga pinensis DSM 2588.</title>
        <authorList>
            <consortium name="US DOE Joint Genome Institute (JGI-PGF)"/>
            <person name="Lucas S."/>
            <person name="Copeland A."/>
            <person name="Lapidus A."/>
            <person name="Glavina del Rio T."/>
            <person name="Dalin E."/>
            <person name="Tice H."/>
            <person name="Bruce D."/>
            <person name="Goodwin L."/>
            <person name="Pitluck S."/>
            <person name="Kyrpides N."/>
            <person name="Mavromatis K."/>
            <person name="Ivanova N."/>
            <person name="Mikhailova N."/>
            <person name="Sims D."/>
            <person name="Meinche L."/>
            <person name="Brettin T."/>
            <person name="Detter J.C."/>
            <person name="Han C."/>
            <person name="Larimer F."/>
            <person name="Land M."/>
            <person name="Hauser L."/>
            <person name="Markowitz V."/>
            <person name="Cheng J.-F."/>
            <person name="Hugenholtz P."/>
            <person name="Woyke T."/>
            <person name="Wu D."/>
            <person name="Spring S."/>
            <person name="Klenk H.-P."/>
            <person name="Eisen J.A."/>
        </authorList>
    </citation>
    <scope>NUCLEOTIDE SEQUENCE [LARGE SCALE GENOMIC DNA]</scope>
    <source>
        <strain evidence="2">ATCC 43595 / DSM 2588 / LMG 13176 / NBRC 15968 / NCIMB 11800 / UQM 2034</strain>
    </source>
</reference>
<dbReference type="RefSeq" id="WP_012791848.1">
    <property type="nucleotide sequence ID" value="NC_013132.1"/>
</dbReference>
<gene>
    <name evidence="1" type="ordered locus">Cpin_4224</name>
</gene>
<organism evidence="1 2">
    <name type="scientific">Chitinophaga pinensis (strain ATCC 43595 / DSM 2588 / LMG 13176 / NBRC 15968 / NCIMB 11800 / UQM 2034)</name>
    <dbReference type="NCBI Taxonomy" id="485918"/>
    <lineage>
        <taxon>Bacteria</taxon>
        <taxon>Pseudomonadati</taxon>
        <taxon>Bacteroidota</taxon>
        <taxon>Chitinophagia</taxon>
        <taxon>Chitinophagales</taxon>
        <taxon>Chitinophagaceae</taxon>
        <taxon>Chitinophaga</taxon>
    </lineage>
</organism>
<dbReference type="KEGG" id="cpi:Cpin_4224"/>
<dbReference type="Proteomes" id="UP000002215">
    <property type="component" value="Chromosome"/>
</dbReference>
<dbReference type="AlphaFoldDB" id="A0A979G6C1"/>
<reference evidence="1 2" key="2">
    <citation type="journal article" date="2010" name="Stand. Genomic Sci.">
        <title>Complete genome sequence of Chitinophaga pinensis type strain (UQM 2034).</title>
        <authorList>
            <person name="Glavina Del Rio T."/>
            <person name="Abt B."/>
            <person name="Spring S."/>
            <person name="Lapidus A."/>
            <person name="Nolan M."/>
            <person name="Tice H."/>
            <person name="Copeland A."/>
            <person name="Cheng J.F."/>
            <person name="Chen F."/>
            <person name="Bruce D."/>
            <person name="Goodwin L."/>
            <person name="Pitluck S."/>
            <person name="Ivanova N."/>
            <person name="Mavromatis K."/>
            <person name="Mikhailova N."/>
            <person name="Pati A."/>
            <person name="Chen A."/>
            <person name="Palaniappan K."/>
            <person name="Land M."/>
            <person name="Hauser L."/>
            <person name="Chang Y.J."/>
            <person name="Jeffries C.D."/>
            <person name="Chain P."/>
            <person name="Saunders E."/>
            <person name="Detter J.C."/>
            <person name="Brettin T."/>
            <person name="Rohde M."/>
            <person name="Goker M."/>
            <person name="Bristow J."/>
            <person name="Eisen J.A."/>
            <person name="Markowitz V."/>
            <person name="Hugenholtz P."/>
            <person name="Kyrpides N.C."/>
            <person name="Klenk H.P."/>
            <person name="Lucas S."/>
        </authorList>
    </citation>
    <scope>NUCLEOTIDE SEQUENCE [LARGE SCALE GENOMIC DNA]</scope>
    <source>
        <strain evidence="2">ATCC 43595 / DSM 2588 / LMG 13176 / NBRC 15968 / NCIMB 11800 / UQM 2034</strain>
    </source>
</reference>
<name>A0A979G6C1_CHIPD</name>
<sequence>MSNTSKNEDGKTTTTVNLDFKYELATEKDIARLNDEKTRNGDNLLQLEDSEYQSASGGFSKELYAKDKNPVPGKWDRIGIEHFTDFSTRMGNSHKPEGRYYGSAPTAFHEVMHLFGLKDWYKNVTDQRVVGNDDMMNNSHSSSPIMHQIHWNNWGKDIKARQQQEGNSFILNHFVE</sequence>